<dbReference type="Gene3D" id="3.20.20.70">
    <property type="entry name" value="Aldolase class I"/>
    <property type="match status" value="1"/>
</dbReference>
<dbReference type="NCBIfam" id="TIGR01361">
    <property type="entry name" value="DAHP_synth_Bsub"/>
    <property type="match status" value="1"/>
</dbReference>
<keyword evidence="1" id="KW-0808">Transferase</keyword>
<dbReference type="GO" id="GO:0016740">
    <property type="term" value="F:transferase activity"/>
    <property type="evidence" value="ECO:0007669"/>
    <property type="project" value="UniProtKB-KW"/>
</dbReference>
<dbReference type="eggNOG" id="COG2876">
    <property type="taxonomic scope" value="Bacteria"/>
</dbReference>
<dbReference type="Gene3D" id="3.30.70.1140">
    <property type="entry name" value="Phospho-2-dehydro-3-deoxyheptonate aldolase, domain 1"/>
    <property type="match status" value="1"/>
</dbReference>
<dbReference type="SUPFAM" id="SSF51569">
    <property type="entry name" value="Aldolase"/>
    <property type="match status" value="1"/>
</dbReference>
<evidence type="ECO:0000259" key="2">
    <source>
        <dbReference type="Pfam" id="PF00793"/>
    </source>
</evidence>
<dbReference type="KEGG" id="tna:CTN_0328"/>
<reference evidence="4 5" key="1">
    <citation type="journal article" date="2009" name="Biosci. Biotechnol. Biochem.">
        <title>WeGAS: a web-based microbial genome annotation system.</title>
        <authorList>
            <person name="Lee D."/>
            <person name="Seo H."/>
            <person name="Park C."/>
            <person name="Park K."/>
        </authorList>
    </citation>
    <scope>NUCLEOTIDE SEQUENCE [LARGE SCALE GENOMIC DNA]</scope>
    <source>
        <strain evidence="5">ATCC 49049 / DSM 4359 / NBRC 107923 / NS-E</strain>
    </source>
</reference>
<dbReference type="Pfam" id="PF18152">
    <property type="entry name" value="DAHP_snth_FXD"/>
    <property type="match status" value="1"/>
</dbReference>
<evidence type="ECO:0000256" key="1">
    <source>
        <dbReference type="ARBA" id="ARBA00022679"/>
    </source>
</evidence>
<accession>B9KBV8</accession>
<dbReference type="InterPro" id="IPR041071">
    <property type="entry name" value="DAHP_snth_FXD"/>
</dbReference>
<dbReference type="PANTHER" id="PTHR43018">
    <property type="entry name" value="PHOSPHO-2-DEHYDRO-3-DEOXYHEPTONATE ALDOLASE"/>
    <property type="match status" value="1"/>
</dbReference>
<dbReference type="InterPro" id="IPR013785">
    <property type="entry name" value="Aldolase_TIM"/>
</dbReference>
<proteinExistence type="predicted"/>
<dbReference type="HOGENOM" id="CLU_062599_0_0_0"/>
<dbReference type="InterPro" id="IPR052899">
    <property type="entry name" value="Class-I_DAHP_synthase"/>
</dbReference>
<evidence type="ECO:0000313" key="4">
    <source>
        <dbReference type="EMBL" id="ACM22504.1"/>
    </source>
</evidence>
<dbReference type="GO" id="GO:0009073">
    <property type="term" value="P:aromatic amino acid family biosynthetic process"/>
    <property type="evidence" value="ECO:0007669"/>
    <property type="project" value="InterPro"/>
</dbReference>
<name>B9KBV8_THENN</name>
<feature type="domain" description="DAHP synthetase I/KDSA" evidence="2">
    <location>
        <begin position="124"/>
        <end position="371"/>
    </location>
</feature>
<dbReference type="STRING" id="309803.CTN_0328"/>
<dbReference type="NCBIfam" id="NF009239">
    <property type="entry name" value="PRK12595.1"/>
    <property type="match status" value="1"/>
</dbReference>
<dbReference type="PANTHER" id="PTHR43018:SF2">
    <property type="entry name" value="PHOSPHO-2-DEHYDRO-3-DEOXYHEPTONATE ALDOLASE"/>
    <property type="match status" value="1"/>
</dbReference>
<dbReference type="Pfam" id="PF00793">
    <property type="entry name" value="DAHP_synth_1"/>
    <property type="match status" value="1"/>
</dbReference>
<dbReference type="NCBIfam" id="NF006421">
    <property type="entry name" value="PRK08673.1"/>
    <property type="match status" value="1"/>
</dbReference>
<protein>
    <submittedName>
        <fullName evidence="4">Phospho-2-dehydro-3-deoxyheptonate aldolase</fullName>
    </submittedName>
</protein>
<evidence type="ECO:0000313" key="5">
    <source>
        <dbReference type="Proteomes" id="UP000000445"/>
    </source>
</evidence>
<dbReference type="AlphaFoldDB" id="B9KBV8"/>
<feature type="domain" description="DAHP synthase ferredoxin-like" evidence="3">
    <location>
        <begin position="43"/>
        <end position="109"/>
    </location>
</feature>
<dbReference type="InterPro" id="IPR006218">
    <property type="entry name" value="DAHP1/KDSA"/>
</dbReference>
<gene>
    <name evidence="4" type="ordered locus">CTN_0328</name>
</gene>
<evidence type="ECO:0000259" key="3">
    <source>
        <dbReference type="Pfam" id="PF18152"/>
    </source>
</evidence>
<dbReference type="EMBL" id="CP000916">
    <property type="protein sequence ID" value="ACM22504.1"/>
    <property type="molecule type" value="Genomic_DNA"/>
</dbReference>
<organism evidence="4 5">
    <name type="scientific">Thermotoga neapolitana (strain ATCC 49049 / DSM 4359 / NBRC 107923 / NS-E)</name>
    <dbReference type="NCBI Taxonomy" id="309803"/>
    <lineage>
        <taxon>Bacteria</taxon>
        <taxon>Thermotogati</taxon>
        <taxon>Thermotogota</taxon>
        <taxon>Thermotogae</taxon>
        <taxon>Thermotogales</taxon>
        <taxon>Thermotogaceae</taxon>
        <taxon>Thermotoga</taxon>
    </lineage>
</organism>
<sequence>MSATAPGRCLFRYLPGAIENTEGLRAAEPFFYYQNPVGGGRSMIVVLKPGSTEEDIRKVVKLAESYNLKCHISKGQERTVIGIIGDDRYVVADKFESLDCVESVVRVLKPYKLVSREFHPEDTVIDLGDVKIGNGYFTIIAGPCSVEGREMLMETAHFLSELGVKVLRGGAYKPRTSPYSFQGLGEKGLEYLREAADKYGMYVVTEALGEDDLPKVAEYADIIQIGARNAQNFRLLSKAGSYNKPVLLKRGFMNTIEEFLLSAEYIANSGNTKIILCERGIRTFEKATRNTLDISAVPIIRKESHLPILVDPSHSGGRRDLVIPLSRAAIAVGAHGIIVEVHPEPEKALSDGKQSLDFELFKELVQEMKKLADALGVKVN</sequence>
<dbReference type="Proteomes" id="UP000000445">
    <property type="component" value="Chromosome"/>
</dbReference>
<dbReference type="GO" id="GO:0016832">
    <property type="term" value="F:aldehyde-lyase activity"/>
    <property type="evidence" value="ECO:0007669"/>
    <property type="project" value="InterPro"/>
</dbReference>
<dbReference type="InterPro" id="IPR006268">
    <property type="entry name" value="DAHP_syn_2"/>
</dbReference>
<keyword evidence="5" id="KW-1185">Reference proteome</keyword>